<dbReference type="EMBL" id="JAKZGO010000033">
    <property type="protein sequence ID" value="MCH7415842.1"/>
    <property type="molecule type" value="Genomic_DNA"/>
</dbReference>
<dbReference type="NCBIfam" id="TIGR01451">
    <property type="entry name" value="B_ant_repeat"/>
    <property type="match status" value="3"/>
</dbReference>
<dbReference type="Gene3D" id="2.60.40.1170">
    <property type="entry name" value="Mu homology domain, subdomain B"/>
    <property type="match status" value="2"/>
</dbReference>
<evidence type="ECO:0000313" key="3">
    <source>
        <dbReference type="Proteomes" id="UP001165430"/>
    </source>
</evidence>
<dbReference type="InterPro" id="IPR001434">
    <property type="entry name" value="OmcB-like_DUF11"/>
</dbReference>
<dbReference type="RefSeq" id="WP_241414706.1">
    <property type="nucleotide sequence ID" value="NZ_JAKZGO010000033.1"/>
</dbReference>
<sequence>MMVIINKIKIISLGLILSFCFLSGGLLRAQSTFTTNPNDVQIVTALTGNGLGISNATLERGSRNPQIATFSNGIAGAGLGIDSGVLFSTGNAGQDLTNRNISTSRSINPTSTGTDPNILGINPAASFNTVAYSFDITLDPNSSGIRIIFQFGSEEYPDYVGSFFNDVFGFFVSGPGIGDGVNPQNVALLPSNNAVIAVNSVNGGVLGVASDGTPADLTQTQFYINNGHLNTGALNPAPQPGPFPIHIEYNGITTAIVRDIAGLVPGATYRFKVAIADVGDPSYDSGVLLNQIIGLQETDLELEKEVNETSPAFGETVIFTLTASNNGPNSVNEVSVSDQLPTGYTFSSAVASKGSYDPLTGIWNIGLFENGDVETLEIQAIVNETGIYLNQASIQAGNSLDSDQTNNFAEASVTPIRKSDVGITKSINNPTPLADSNVVFTLVANNNGPNTATGVVVTDLLPSGYSFVSATSSIGNYDNVTGQWTIGDLVSGTSASLEIEVVVLPTGVYINSATIESDNFDPDIINNQSNAGIISIINCTEAGILGNTVLDDLQFLSGTGTATDLNEGDFLIRENAFNIAGTQYDVLIEIVELNNLGSGRLEIAQSGLNAGSLQLANVLATSDPNFVYDYTIIEAGSATSDNPTGTAVTLSNVWITLADIDGALGINVGEVTGFSLSTAPDGLLVGGELVNEGFLASTSAGFELFRPSNIPGENVGIENLNHAVQMFFNTFSTGRFIFGVTGSHTFTINRAQVLVVRSEDVCNSDLAIVKTVDNPTPTVGESIRFTITATNNGPRDANGVIVTDELPSEFEYIGDSSGGAYDPVTGLWTIGDLISGESITLEIEVFVNIIGVHTNTASINGDIEDPNLSNNSASVSTTTVCNAGDEQVPLNGTRIVNQ</sequence>
<name>A0ABS9VHB3_9BACT</name>
<dbReference type="Proteomes" id="UP001165430">
    <property type="component" value="Unassembled WGS sequence"/>
</dbReference>
<keyword evidence="3" id="KW-1185">Reference proteome</keyword>
<dbReference type="InterPro" id="IPR051172">
    <property type="entry name" value="Chlamydia_OmcB"/>
</dbReference>
<dbReference type="Pfam" id="PF01345">
    <property type="entry name" value="DUF11"/>
    <property type="match status" value="3"/>
</dbReference>
<dbReference type="InterPro" id="IPR047589">
    <property type="entry name" value="DUF11_rpt"/>
</dbReference>
<dbReference type="NCBIfam" id="NF038133">
    <property type="entry name" value="choice_anch_L"/>
    <property type="match status" value="1"/>
</dbReference>
<dbReference type="Gene3D" id="2.60.40.10">
    <property type="entry name" value="Immunoglobulins"/>
    <property type="match status" value="1"/>
</dbReference>
<feature type="domain" description="DUF11" evidence="1">
    <location>
        <begin position="765"/>
        <end position="876"/>
    </location>
</feature>
<comment type="caution">
    <text evidence="2">The sequence shown here is derived from an EMBL/GenBank/DDBJ whole genome shotgun (WGS) entry which is preliminary data.</text>
</comment>
<dbReference type="PANTHER" id="PTHR34819">
    <property type="entry name" value="LARGE CYSTEINE-RICH PERIPLASMIC PROTEIN OMCB"/>
    <property type="match status" value="1"/>
</dbReference>
<gene>
    <name evidence="2" type="ORF">MM213_20245</name>
</gene>
<dbReference type="InterPro" id="IPR013783">
    <property type="entry name" value="Ig-like_fold"/>
</dbReference>
<reference evidence="2" key="1">
    <citation type="submission" date="2022-03" db="EMBL/GenBank/DDBJ databases">
        <title>De novo assembled genomes of Belliella spp. (Cyclobacteriaceae) strains.</title>
        <authorList>
            <person name="Szabo A."/>
            <person name="Korponai K."/>
            <person name="Felfoldi T."/>
        </authorList>
    </citation>
    <scope>NUCLEOTIDE SEQUENCE</scope>
    <source>
        <strain evidence="2">DSM 111903</strain>
    </source>
</reference>
<evidence type="ECO:0000259" key="1">
    <source>
        <dbReference type="Pfam" id="PF01345"/>
    </source>
</evidence>
<accession>A0ABS9VHB3</accession>
<feature type="domain" description="DUF11" evidence="1">
    <location>
        <begin position="299"/>
        <end position="413"/>
    </location>
</feature>
<dbReference type="PANTHER" id="PTHR34819:SF3">
    <property type="entry name" value="CELL SURFACE PROTEIN"/>
    <property type="match status" value="1"/>
</dbReference>
<protein>
    <submittedName>
        <fullName evidence="2">DUF11 domain-containing protein</fullName>
    </submittedName>
</protein>
<dbReference type="InterPro" id="IPR049804">
    <property type="entry name" value="Choice_anch_L"/>
</dbReference>
<evidence type="ECO:0000313" key="2">
    <source>
        <dbReference type="EMBL" id="MCH7415842.1"/>
    </source>
</evidence>
<proteinExistence type="predicted"/>
<organism evidence="2 3">
    <name type="scientific">Belliella alkalica</name>
    <dbReference type="NCBI Taxonomy" id="1730871"/>
    <lineage>
        <taxon>Bacteria</taxon>
        <taxon>Pseudomonadati</taxon>
        <taxon>Bacteroidota</taxon>
        <taxon>Cytophagia</taxon>
        <taxon>Cytophagales</taxon>
        <taxon>Cyclobacteriaceae</taxon>
        <taxon>Belliella</taxon>
    </lineage>
</organism>
<feature type="domain" description="DUF11" evidence="1">
    <location>
        <begin position="420"/>
        <end position="532"/>
    </location>
</feature>